<accession>A0ABN9TIP7</accession>
<name>A0ABN9TIP7_9DINO</name>
<feature type="non-terminal residue" evidence="1">
    <location>
        <position position="1"/>
    </location>
</feature>
<dbReference type="Proteomes" id="UP001189429">
    <property type="component" value="Unassembled WGS sequence"/>
</dbReference>
<comment type="caution">
    <text evidence="1">The sequence shown here is derived from an EMBL/GenBank/DDBJ whole genome shotgun (WGS) entry which is preliminary data.</text>
</comment>
<reference evidence="1" key="1">
    <citation type="submission" date="2023-10" db="EMBL/GenBank/DDBJ databases">
        <authorList>
            <person name="Chen Y."/>
            <person name="Shah S."/>
            <person name="Dougan E. K."/>
            <person name="Thang M."/>
            <person name="Chan C."/>
        </authorList>
    </citation>
    <scope>NUCLEOTIDE SEQUENCE [LARGE SCALE GENOMIC DNA]</scope>
</reference>
<sequence length="73" mass="8167">ASQRQSTTAFMSAQMEQISSLKAQQQTTSEMMVENCQAMERMAGAIQQQDQAVQGIDKLREAAPLEQRETDFV</sequence>
<gene>
    <name evidence="1" type="ORF">PCOR1329_LOCUS39233</name>
</gene>
<organism evidence="1 2">
    <name type="scientific">Prorocentrum cordatum</name>
    <dbReference type="NCBI Taxonomy" id="2364126"/>
    <lineage>
        <taxon>Eukaryota</taxon>
        <taxon>Sar</taxon>
        <taxon>Alveolata</taxon>
        <taxon>Dinophyceae</taxon>
        <taxon>Prorocentrales</taxon>
        <taxon>Prorocentraceae</taxon>
        <taxon>Prorocentrum</taxon>
    </lineage>
</organism>
<evidence type="ECO:0000313" key="1">
    <source>
        <dbReference type="EMBL" id="CAK0845433.1"/>
    </source>
</evidence>
<evidence type="ECO:0008006" key="3">
    <source>
        <dbReference type="Google" id="ProtNLM"/>
    </source>
</evidence>
<keyword evidence="2" id="KW-1185">Reference proteome</keyword>
<proteinExistence type="predicted"/>
<feature type="non-terminal residue" evidence="1">
    <location>
        <position position="73"/>
    </location>
</feature>
<protein>
    <recommendedName>
        <fullName evidence="3">t-SNARE coiled-coil homology domain-containing protein</fullName>
    </recommendedName>
</protein>
<evidence type="ECO:0000313" key="2">
    <source>
        <dbReference type="Proteomes" id="UP001189429"/>
    </source>
</evidence>
<dbReference type="EMBL" id="CAUYUJ010014737">
    <property type="protein sequence ID" value="CAK0845433.1"/>
    <property type="molecule type" value="Genomic_DNA"/>
</dbReference>